<comment type="caution">
    <text evidence="1">The sequence shown here is derived from an EMBL/GenBank/DDBJ whole genome shotgun (WGS) entry which is preliminary data.</text>
</comment>
<keyword evidence="2" id="KW-1185">Reference proteome</keyword>
<dbReference type="Proteomes" id="UP001602013">
    <property type="component" value="Unassembled WGS sequence"/>
</dbReference>
<accession>A0ABW6SI32</accession>
<dbReference type="PROSITE" id="PS51257">
    <property type="entry name" value="PROKAR_LIPOPROTEIN"/>
    <property type="match status" value="1"/>
</dbReference>
<dbReference type="EMBL" id="JBIASD010000002">
    <property type="protein sequence ID" value="MFF3664642.1"/>
    <property type="molecule type" value="Genomic_DNA"/>
</dbReference>
<dbReference type="RefSeq" id="WP_387408723.1">
    <property type="nucleotide sequence ID" value="NZ_JBIASD010000002.1"/>
</dbReference>
<evidence type="ECO:0008006" key="3">
    <source>
        <dbReference type="Google" id="ProtNLM"/>
    </source>
</evidence>
<evidence type="ECO:0000313" key="2">
    <source>
        <dbReference type="Proteomes" id="UP001602013"/>
    </source>
</evidence>
<organism evidence="1 2">
    <name type="scientific">Microtetraspora malaysiensis</name>
    <dbReference type="NCBI Taxonomy" id="161358"/>
    <lineage>
        <taxon>Bacteria</taxon>
        <taxon>Bacillati</taxon>
        <taxon>Actinomycetota</taxon>
        <taxon>Actinomycetes</taxon>
        <taxon>Streptosporangiales</taxon>
        <taxon>Streptosporangiaceae</taxon>
        <taxon>Microtetraspora</taxon>
    </lineage>
</organism>
<reference evidence="1 2" key="1">
    <citation type="submission" date="2024-10" db="EMBL/GenBank/DDBJ databases">
        <title>The Natural Products Discovery Center: Release of the First 8490 Sequenced Strains for Exploring Actinobacteria Biosynthetic Diversity.</title>
        <authorList>
            <person name="Kalkreuter E."/>
            <person name="Kautsar S.A."/>
            <person name="Yang D."/>
            <person name="Bader C.D."/>
            <person name="Teijaro C.N."/>
            <person name="Fluegel L."/>
            <person name="Davis C.M."/>
            <person name="Simpson J.R."/>
            <person name="Lauterbach L."/>
            <person name="Steele A.D."/>
            <person name="Gui C."/>
            <person name="Meng S."/>
            <person name="Li G."/>
            <person name="Viehrig K."/>
            <person name="Ye F."/>
            <person name="Su P."/>
            <person name="Kiefer A.F."/>
            <person name="Nichols A."/>
            <person name="Cepeda A.J."/>
            <person name="Yan W."/>
            <person name="Fan B."/>
            <person name="Jiang Y."/>
            <person name="Adhikari A."/>
            <person name="Zheng C.-J."/>
            <person name="Schuster L."/>
            <person name="Cowan T.M."/>
            <person name="Smanski M.J."/>
            <person name="Chevrette M.G."/>
            <person name="De Carvalho L.P.S."/>
            <person name="Shen B."/>
        </authorList>
    </citation>
    <scope>NUCLEOTIDE SEQUENCE [LARGE SCALE GENOMIC DNA]</scope>
    <source>
        <strain evidence="1 2">NPDC002173</strain>
    </source>
</reference>
<proteinExistence type="predicted"/>
<evidence type="ECO:0000313" key="1">
    <source>
        <dbReference type="EMBL" id="MFF3664642.1"/>
    </source>
</evidence>
<gene>
    <name evidence="1" type="ORF">ACFYXI_03525</name>
</gene>
<protein>
    <recommendedName>
        <fullName evidence="3">Lipoprotein</fullName>
    </recommendedName>
</protein>
<name>A0ABW6SI32_9ACTN</name>
<sequence>MRHPLLLAFVAMAIGAGGCGMEGGEKPEPSISQAIYELTRAVDETLRKSDVQGDAVGQRRPWPCGREGRRAMSYGYDVGSKNAEAVVKNALAYWTARGLRVVDDSSDRSMNPSVTLAGNLFELGIYAFPERGQVWIAGNTVCLAGEVPEDWRDVR</sequence>